<gene>
    <name evidence="1" type="ORF">M8818_001106</name>
</gene>
<protein>
    <submittedName>
        <fullName evidence="1">Uncharacterized protein</fullName>
    </submittedName>
</protein>
<evidence type="ECO:0000313" key="2">
    <source>
        <dbReference type="Proteomes" id="UP001320706"/>
    </source>
</evidence>
<dbReference type="Proteomes" id="UP001320706">
    <property type="component" value="Unassembled WGS sequence"/>
</dbReference>
<dbReference type="EMBL" id="JAMKPW020000004">
    <property type="protein sequence ID" value="KAK8219371.1"/>
    <property type="molecule type" value="Genomic_DNA"/>
</dbReference>
<organism evidence="1 2">
    <name type="scientific">Zalaria obscura</name>
    <dbReference type="NCBI Taxonomy" id="2024903"/>
    <lineage>
        <taxon>Eukaryota</taxon>
        <taxon>Fungi</taxon>
        <taxon>Dikarya</taxon>
        <taxon>Ascomycota</taxon>
        <taxon>Pezizomycotina</taxon>
        <taxon>Dothideomycetes</taxon>
        <taxon>Dothideomycetidae</taxon>
        <taxon>Dothideales</taxon>
        <taxon>Zalariaceae</taxon>
        <taxon>Zalaria</taxon>
    </lineage>
</organism>
<evidence type="ECO:0000313" key="1">
    <source>
        <dbReference type="EMBL" id="KAK8219371.1"/>
    </source>
</evidence>
<comment type="caution">
    <text evidence="1">The sequence shown here is derived from an EMBL/GenBank/DDBJ whole genome shotgun (WGS) entry which is preliminary data.</text>
</comment>
<proteinExistence type="predicted"/>
<accession>A0ACC3SM98</accession>
<reference evidence="1" key="1">
    <citation type="submission" date="2024-02" db="EMBL/GenBank/DDBJ databases">
        <title>Metagenome Assembled Genome of Zalaria obscura JY119.</title>
        <authorList>
            <person name="Vighnesh L."/>
            <person name="Jagadeeshwari U."/>
            <person name="Venkata Ramana C."/>
            <person name="Sasikala C."/>
        </authorList>
    </citation>
    <scope>NUCLEOTIDE SEQUENCE</scope>
    <source>
        <strain evidence="1">JY119</strain>
    </source>
</reference>
<keyword evidence="2" id="KW-1185">Reference proteome</keyword>
<name>A0ACC3SM98_9PEZI</name>
<sequence length="1242" mass="139903">MAGSKKAPGRVRQPIPANVEIIDLDTYEFKESYMHGQTIDLENDTFNIKQEPAEDSLQNDPFQGAPSTAEMDEAIEAMLDQGLIEGVNGPQCDQRRPDLGQQEADVAQFMRQNEEDLNYEAARGAGQGVIDVDSVAGATSSPTGRTRPGSARDLTRLNKTGHHNFNLGSSILGSKKVGGRMTEEERTALIRQQEEMSAMFLNSQAMDIAPPPRSRKVQSHSSLQESEKCMDYEQKYKRAKAEFSRKKRAGTRTLQDEIAFSRAESEYDAARRKAQRDREYEAGDDEVDNEPGLFVNSDDEAVEEVAFEDSDSESEAVPSRKRKTAGKGAKRKKNVGDLTDHLLEEDVPGSKKRKVQSKRPGANKAEGKKAKAKGKGKAKGGKKGPVMTNANSMMHSDVFRDTAQNADLNDQPIMTLPTESKRRPDALKSLIASVPAESRKIANADKKYLEECIKDFTGSTSVKPHEDGNWVVNGMISSLKHYQVLGVAFMRRRENATQQPKGGILADEMGLGKTVMMLANIVNGRPPPQQKRRGLRKTTLIIASPALVDQWFEEIEKHCISGINKKNGIGRIYRYKSGGRRISDNDVDLLKDCDVVLTTWYELNQSYPMTKPPLELTTRERKDAWWKEWYESEKGVLHRVPWLRVVLDEAHQIKNHKTRSSLAARALDSKHSWAITGTPILNNVAELFPYFKFIREPHAGDLKIFKENFCTKGDPQATEKLHVFLQKFMIRRTHLDTLFNARLLDLPKPSHLTVWVEFNDIERNIYEIVRTRFIARINGMSRSGTLAQSKSHIWTMLLRLRQLCGHTLMIQSTIMDLLEREDFERLNKLTEREGELNEDGEALIGQLRKGLASAHGIVERTGLGTVEIEAAHNTEDDLDDYEGLTGGKYGVSVRFRKYLQSLRNSEKWEELVARTHCCGCRQLPDNPWVTSCFHIYCWACLKDLQHQAARKGHDVAPCTECGSQFTSSQKCEEIEIDGRETTMSVISDTDADTQGSQALLNSSKKGKGKRKKTSSQAEDWISMRGEILPSAKTVAVKAQILNWLTEDPSTKIIVYTQFLEMVRILGKICDGEQWGYVRYTGSMSQESRSKAIEEFAAKPSKNILLASLKCGGLGLNLTMANRVICIDPWWNQAIEQQAFCRVFRIGQEKETSMTRLVVRNTVDDYMMRVKDDKQVEIDEVMSDSKRPERMSVKDLMGLFGGSVGEDDEGKPFIFADDHEDGTERPLGDSEDEDEGGFRFRKN</sequence>